<sequence>MSDQKKTTRDIDLCIFPQREPVMPFEISSIQDDICRTQEALSLDDHEVGTIDDKQNLCALIQAEIRNIKEQESKSPNAVLEYASLTDEEAECLFASELHRTCEELEETIAFYQKQIDVCKEEKADLMQMNADLNGIYGEFERHNDENSKQIESMQSADSAIYASEVESYKSDYARLQRANKILITEIKDLLCLCYGDRKSSVHPDDLLSKEVLTVLESCIRKELGKDVGDRYVTLPPEMIGSDSVQLLFNANLLQRDKTDSCRVRLVDFSY</sequence>
<feature type="coiled-coil region" evidence="1">
    <location>
        <begin position="95"/>
        <end position="129"/>
    </location>
</feature>
<evidence type="ECO:0000256" key="1">
    <source>
        <dbReference type="SAM" id="Coils"/>
    </source>
</evidence>
<gene>
    <name evidence="2" type="ORF">AV274_2110</name>
</gene>
<name>A0A196SJR9_BLAHN</name>
<accession>A0A196SJR9</accession>
<keyword evidence="3" id="KW-1185">Reference proteome</keyword>
<evidence type="ECO:0000313" key="3">
    <source>
        <dbReference type="Proteomes" id="UP000078348"/>
    </source>
</evidence>
<proteinExistence type="predicted"/>
<evidence type="ECO:0000313" key="2">
    <source>
        <dbReference type="EMBL" id="OAO16169.1"/>
    </source>
</evidence>
<keyword evidence="1" id="KW-0175">Coiled coil</keyword>
<comment type="caution">
    <text evidence="2">The sequence shown here is derived from an EMBL/GenBank/DDBJ whole genome shotgun (WGS) entry which is preliminary data.</text>
</comment>
<reference evidence="2 3" key="1">
    <citation type="submission" date="2016-05" db="EMBL/GenBank/DDBJ databases">
        <title>Nuclear genome of Blastocystis sp. subtype 1 NandII.</title>
        <authorList>
            <person name="Gentekaki E."/>
            <person name="Curtis B."/>
            <person name="Stairs C."/>
            <person name="Eme L."/>
            <person name="Herman E."/>
            <person name="Klimes V."/>
            <person name="Arias M.C."/>
            <person name="Elias M."/>
            <person name="Hilliou F."/>
            <person name="Klute M."/>
            <person name="Malik S.-B."/>
            <person name="Pightling A."/>
            <person name="Rachubinski R."/>
            <person name="Salas D."/>
            <person name="Schlacht A."/>
            <person name="Suga H."/>
            <person name="Archibald J."/>
            <person name="Ball S.G."/>
            <person name="Clark G."/>
            <person name="Dacks J."/>
            <person name="Van Der Giezen M."/>
            <person name="Tsaousis A."/>
            <person name="Roger A."/>
        </authorList>
    </citation>
    <scope>NUCLEOTIDE SEQUENCE [LARGE SCALE GENOMIC DNA]</scope>
    <source>
        <strain evidence="3">ATCC 50177 / NandII</strain>
    </source>
</reference>
<dbReference type="Proteomes" id="UP000078348">
    <property type="component" value="Unassembled WGS sequence"/>
</dbReference>
<protein>
    <submittedName>
        <fullName evidence="2">Uncharacterized protein</fullName>
    </submittedName>
</protein>
<organism evidence="2 3">
    <name type="scientific">Blastocystis sp. subtype 1 (strain ATCC 50177 / NandII)</name>
    <dbReference type="NCBI Taxonomy" id="478820"/>
    <lineage>
        <taxon>Eukaryota</taxon>
        <taxon>Sar</taxon>
        <taxon>Stramenopiles</taxon>
        <taxon>Bigyra</taxon>
        <taxon>Opalozoa</taxon>
        <taxon>Opalinata</taxon>
        <taxon>Blastocystidae</taxon>
        <taxon>Blastocystis</taxon>
    </lineage>
</organism>
<dbReference type="EMBL" id="LXWW01000096">
    <property type="protein sequence ID" value="OAO16169.1"/>
    <property type="molecule type" value="Genomic_DNA"/>
</dbReference>
<dbReference type="AlphaFoldDB" id="A0A196SJR9"/>